<dbReference type="SMART" id="SM00174">
    <property type="entry name" value="RHO"/>
    <property type="match status" value="1"/>
</dbReference>
<dbReference type="PROSITE" id="PS51421">
    <property type="entry name" value="RAS"/>
    <property type="match status" value="1"/>
</dbReference>
<dbReference type="InterPro" id="IPR027417">
    <property type="entry name" value="P-loop_NTPase"/>
</dbReference>
<dbReference type="AlphaFoldDB" id="A0A3M6TYJ2"/>
<dbReference type="Gene3D" id="3.40.50.300">
    <property type="entry name" value="P-loop containing nucleotide triphosphate hydrolases"/>
    <property type="match status" value="1"/>
</dbReference>
<dbReference type="Proteomes" id="UP000275408">
    <property type="component" value="Unassembled WGS sequence"/>
</dbReference>
<dbReference type="GO" id="GO:0090385">
    <property type="term" value="P:phagosome-lysosome fusion"/>
    <property type="evidence" value="ECO:0007669"/>
    <property type="project" value="TreeGrafter"/>
</dbReference>
<dbReference type="GO" id="GO:0003924">
    <property type="term" value="F:GTPase activity"/>
    <property type="evidence" value="ECO:0007669"/>
    <property type="project" value="InterPro"/>
</dbReference>
<dbReference type="PRINTS" id="PR00449">
    <property type="entry name" value="RASTRNSFRMNG"/>
</dbReference>
<dbReference type="STRING" id="46731.A0A3M6TYJ2"/>
<comment type="similarity">
    <text evidence="1">Belongs to the small GTPase superfamily. Rab family.</text>
</comment>
<name>A0A3M6TYJ2_POCDA</name>
<evidence type="ECO:0000256" key="1">
    <source>
        <dbReference type="ARBA" id="ARBA00006270"/>
    </source>
</evidence>
<comment type="caution">
    <text evidence="4">The sequence shown here is derived from an EMBL/GenBank/DDBJ whole genome shotgun (WGS) entry which is preliminary data.</text>
</comment>
<dbReference type="PANTHER" id="PTHR47981:SF20">
    <property type="entry name" value="RAS-RELATED PROTEIN RAB-7A"/>
    <property type="match status" value="1"/>
</dbReference>
<keyword evidence="3" id="KW-0342">GTP-binding</keyword>
<evidence type="ECO:0000313" key="5">
    <source>
        <dbReference type="Proteomes" id="UP000275408"/>
    </source>
</evidence>
<dbReference type="GO" id="GO:0045335">
    <property type="term" value="C:phagocytic vesicle"/>
    <property type="evidence" value="ECO:0007669"/>
    <property type="project" value="TreeGrafter"/>
</dbReference>
<gene>
    <name evidence="4" type="ORF">pdam_00024852</name>
</gene>
<evidence type="ECO:0000313" key="4">
    <source>
        <dbReference type="EMBL" id="RMX46483.1"/>
    </source>
</evidence>
<evidence type="ECO:0008006" key="6">
    <source>
        <dbReference type="Google" id="ProtNLM"/>
    </source>
</evidence>
<dbReference type="PROSITE" id="PS51419">
    <property type="entry name" value="RAB"/>
    <property type="match status" value="1"/>
</dbReference>
<dbReference type="GO" id="GO:0005764">
    <property type="term" value="C:lysosome"/>
    <property type="evidence" value="ECO:0007669"/>
    <property type="project" value="TreeGrafter"/>
</dbReference>
<dbReference type="SMART" id="SM00173">
    <property type="entry name" value="RAS"/>
    <property type="match status" value="1"/>
</dbReference>
<evidence type="ECO:0000256" key="2">
    <source>
        <dbReference type="ARBA" id="ARBA00022741"/>
    </source>
</evidence>
<dbReference type="InterPro" id="IPR001806">
    <property type="entry name" value="Small_GTPase"/>
</dbReference>
<dbReference type="EMBL" id="RCHS01002699">
    <property type="protein sequence ID" value="RMX46483.1"/>
    <property type="molecule type" value="Genomic_DNA"/>
</dbReference>
<dbReference type="SUPFAM" id="SSF52540">
    <property type="entry name" value="P-loop containing nucleoside triphosphate hydrolases"/>
    <property type="match status" value="1"/>
</dbReference>
<keyword evidence="2" id="KW-0547">Nucleotide-binding</keyword>
<organism evidence="4 5">
    <name type="scientific">Pocillopora damicornis</name>
    <name type="common">Cauliflower coral</name>
    <name type="synonym">Millepora damicornis</name>
    <dbReference type="NCBI Taxonomy" id="46731"/>
    <lineage>
        <taxon>Eukaryota</taxon>
        <taxon>Metazoa</taxon>
        <taxon>Cnidaria</taxon>
        <taxon>Anthozoa</taxon>
        <taxon>Hexacorallia</taxon>
        <taxon>Scleractinia</taxon>
        <taxon>Astrocoeniina</taxon>
        <taxon>Pocilloporidae</taxon>
        <taxon>Pocillopora</taxon>
    </lineage>
</organism>
<dbReference type="GO" id="GO:0005770">
    <property type="term" value="C:late endosome"/>
    <property type="evidence" value="ECO:0007669"/>
    <property type="project" value="TreeGrafter"/>
</dbReference>
<reference evidence="4 5" key="1">
    <citation type="journal article" date="2018" name="Sci. Rep.">
        <title>Comparative analysis of the Pocillopora damicornis genome highlights role of immune system in coral evolution.</title>
        <authorList>
            <person name="Cunning R."/>
            <person name="Bay R.A."/>
            <person name="Gillette P."/>
            <person name="Baker A.C."/>
            <person name="Traylor-Knowles N."/>
        </authorList>
    </citation>
    <scope>NUCLEOTIDE SEQUENCE [LARGE SCALE GENOMIC DNA]</scope>
    <source>
        <strain evidence="4">RSMAS</strain>
        <tissue evidence="4">Whole animal</tissue>
    </source>
</reference>
<keyword evidence="5" id="KW-1185">Reference proteome</keyword>
<proteinExistence type="inferred from homology"/>
<dbReference type="PANTHER" id="PTHR47981">
    <property type="entry name" value="RAB FAMILY"/>
    <property type="match status" value="1"/>
</dbReference>
<accession>A0A3M6TYJ2</accession>
<protein>
    <recommendedName>
        <fullName evidence="6">Ras-related protein Rab-20</fullName>
    </recommendedName>
</protein>
<evidence type="ECO:0000256" key="3">
    <source>
        <dbReference type="ARBA" id="ARBA00023134"/>
    </source>
</evidence>
<dbReference type="OrthoDB" id="25896at2759"/>
<dbReference type="Pfam" id="PF00071">
    <property type="entry name" value="Ras"/>
    <property type="match status" value="1"/>
</dbReference>
<dbReference type="SMART" id="SM00175">
    <property type="entry name" value="RAB"/>
    <property type="match status" value="1"/>
</dbReference>
<dbReference type="NCBIfam" id="TIGR00231">
    <property type="entry name" value="small_GTP"/>
    <property type="match status" value="1"/>
</dbReference>
<dbReference type="InterPro" id="IPR005225">
    <property type="entry name" value="Small_GTP-bd"/>
</dbReference>
<sequence>MIERPGDEHIQLNPLIKERALNFPKPTCIFVENRGPLMFLCNTLKRVKQTEQSHLVFKMQQSATKKKADLKVIILGDTSVGKTSLIQRYLNGVFTGDTISTIGASFFLKQWGPYNVAIWDTAGEERYSGLSSFYCRGASAAILAYDISQGKSLRALRERYLQLLDASEPNCLVVVVGTKKDIITSSSREIPSSAGEILALELNEKKGRPTGSFNEKPFFETSAKSGENVQKVFDFILNTCLPLDDEETAKRSLRQTMGIDLENKSQTQNESTKKCC</sequence>
<dbReference type="GO" id="GO:0005525">
    <property type="term" value="F:GTP binding"/>
    <property type="evidence" value="ECO:0007669"/>
    <property type="project" value="UniProtKB-KW"/>
</dbReference>